<organism evidence="2 3">
    <name type="scientific">Erythrobacter ramosus</name>
    <dbReference type="NCBI Taxonomy" id="35811"/>
    <lineage>
        <taxon>Bacteria</taxon>
        <taxon>Pseudomonadati</taxon>
        <taxon>Pseudomonadota</taxon>
        <taxon>Alphaproteobacteria</taxon>
        <taxon>Sphingomonadales</taxon>
        <taxon>Erythrobacteraceae</taxon>
        <taxon>Erythrobacter/Porphyrobacter group</taxon>
        <taxon>Erythrobacter</taxon>
    </lineage>
</organism>
<name>A0A6I4UMI6_9SPHN</name>
<dbReference type="EMBL" id="WTYB01000005">
    <property type="protein sequence ID" value="MXP39898.1"/>
    <property type="molecule type" value="Genomic_DNA"/>
</dbReference>
<dbReference type="Proteomes" id="UP000430021">
    <property type="component" value="Unassembled WGS sequence"/>
</dbReference>
<dbReference type="OrthoDB" id="5114855at2"/>
<protein>
    <submittedName>
        <fullName evidence="2">DUF3883 domain-containing protein</fullName>
    </submittedName>
</protein>
<evidence type="ECO:0000313" key="2">
    <source>
        <dbReference type="EMBL" id="MXP39898.1"/>
    </source>
</evidence>
<gene>
    <name evidence="2" type="ORF">GRI59_14920</name>
</gene>
<sequence>MRAFKHAGLRPLHIALWSDAAGYDIKLPGPPIDRIEVKAASAATRGSFRLTRNEFEKCKLFREEWRVIQVVFSNSAFIDEIITNDHVLAVYEISNEVIVDLAPADSAGFKWTEAAQFKPPADAWRPFVIAPDPTFSARGFGG</sequence>
<evidence type="ECO:0000313" key="3">
    <source>
        <dbReference type="Proteomes" id="UP000430021"/>
    </source>
</evidence>
<dbReference type="AlphaFoldDB" id="A0A6I4UMI6"/>
<evidence type="ECO:0000259" key="1">
    <source>
        <dbReference type="Pfam" id="PF13020"/>
    </source>
</evidence>
<comment type="caution">
    <text evidence="2">The sequence shown here is derived from an EMBL/GenBank/DDBJ whole genome shotgun (WGS) entry which is preliminary data.</text>
</comment>
<feature type="domain" description="Protein NO VEIN C-terminal" evidence="1">
    <location>
        <begin position="19"/>
        <end position="74"/>
    </location>
</feature>
<dbReference type="Pfam" id="PF13020">
    <property type="entry name" value="NOV_C"/>
    <property type="match status" value="1"/>
</dbReference>
<reference evidence="2 3" key="1">
    <citation type="submission" date="2019-12" db="EMBL/GenBank/DDBJ databases">
        <title>Genomic-based taxomic classification of the family Erythrobacteraceae.</title>
        <authorList>
            <person name="Xu L."/>
        </authorList>
    </citation>
    <scope>NUCLEOTIDE SEQUENCE [LARGE SCALE GENOMIC DNA]</scope>
    <source>
        <strain evidence="2 3">JCM 10282</strain>
    </source>
</reference>
<proteinExistence type="predicted"/>
<dbReference type="RefSeq" id="WP_160762052.1">
    <property type="nucleotide sequence ID" value="NZ_BAAADZ010000008.1"/>
</dbReference>
<dbReference type="InterPro" id="IPR024975">
    <property type="entry name" value="NOV_C"/>
</dbReference>
<accession>A0A6I4UMI6</accession>